<keyword evidence="4 5" id="KW-0472">Membrane</keyword>
<keyword evidence="3 5" id="KW-1133">Transmembrane helix</keyword>
<keyword evidence="7" id="KW-1185">Reference proteome</keyword>
<evidence type="ECO:0000256" key="4">
    <source>
        <dbReference type="ARBA" id="ARBA00023136"/>
    </source>
</evidence>
<protein>
    <submittedName>
        <fullName evidence="6">Uncharacterized protein</fullName>
    </submittedName>
</protein>
<gene>
    <name evidence="6" type="ORF">CALCODRAFT_490324</name>
</gene>
<evidence type="ECO:0000256" key="5">
    <source>
        <dbReference type="SAM" id="Phobius"/>
    </source>
</evidence>
<name>A0A165JQJ9_9BASI</name>
<dbReference type="InParanoid" id="A0A165JQJ9"/>
<evidence type="ECO:0000313" key="6">
    <source>
        <dbReference type="EMBL" id="KZT62143.1"/>
    </source>
</evidence>
<dbReference type="InterPro" id="IPR056552">
    <property type="entry name" value="Ribonucl_Kappa"/>
</dbReference>
<evidence type="ECO:0000256" key="2">
    <source>
        <dbReference type="ARBA" id="ARBA00022692"/>
    </source>
</evidence>
<dbReference type="GO" id="GO:0016020">
    <property type="term" value="C:membrane"/>
    <property type="evidence" value="ECO:0007669"/>
    <property type="project" value="UniProtKB-SubCell"/>
</dbReference>
<comment type="subcellular location">
    <subcellularLocation>
        <location evidence="1">Membrane</location>
    </subcellularLocation>
</comment>
<keyword evidence="2 5" id="KW-0812">Transmembrane</keyword>
<dbReference type="EMBL" id="KV423918">
    <property type="protein sequence ID" value="KZT62143.1"/>
    <property type="molecule type" value="Genomic_DNA"/>
</dbReference>
<dbReference type="OrthoDB" id="67317at2759"/>
<organism evidence="6 7">
    <name type="scientific">Calocera cornea HHB12733</name>
    <dbReference type="NCBI Taxonomy" id="1353952"/>
    <lineage>
        <taxon>Eukaryota</taxon>
        <taxon>Fungi</taxon>
        <taxon>Dikarya</taxon>
        <taxon>Basidiomycota</taxon>
        <taxon>Agaricomycotina</taxon>
        <taxon>Dacrymycetes</taxon>
        <taxon>Dacrymycetales</taxon>
        <taxon>Dacrymycetaceae</taxon>
        <taxon>Calocera</taxon>
    </lineage>
</organism>
<reference evidence="6 7" key="1">
    <citation type="journal article" date="2016" name="Mol. Biol. Evol.">
        <title>Comparative Genomics of Early-Diverging Mushroom-Forming Fungi Provides Insights into the Origins of Lignocellulose Decay Capabilities.</title>
        <authorList>
            <person name="Nagy L.G."/>
            <person name="Riley R."/>
            <person name="Tritt A."/>
            <person name="Adam C."/>
            <person name="Daum C."/>
            <person name="Floudas D."/>
            <person name="Sun H."/>
            <person name="Yadav J.S."/>
            <person name="Pangilinan J."/>
            <person name="Larsson K.H."/>
            <person name="Matsuura K."/>
            <person name="Barry K."/>
            <person name="Labutti K."/>
            <person name="Kuo R."/>
            <person name="Ohm R.A."/>
            <person name="Bhattacharya S.S."/>
            <person name="Shirouzu T."/>
            <person name="Yoshinaga Y."/>
            <person name="Martin F.M."/>
            <person name="Grigoriev I.V."/>
            <person name="Hibbett D.S."/>
        </authorList>
    </citation>
    <scope>NUCLEOTIDE SEQUENCE [LARGE SCALE GENOMIC DNA]</scope>
    <source>
        <strain evidence="6 7">HHB12733</strain>
    </source>
</reference>
<dbReference type="Pfam" id="PF23489">
    <property type="entry name" value="V-ATPase_su_f"/>
    <property type="match status" value="1"/>
</dbReference>
<evidence type="ECO:0000256" key="3">
    <source>
        <dbReference type="ARBA" id="ARBA00022989"/>
    </source>
</evidence>
<dbReference type="STRING" id="1353952.A0A165JQJ9"/>
<proteinExistence type="predicted"/>
<dbReference type="Proteomes" id="UP000076842">
    <property type="component" value="Unassembled WGS sequence"/>
</dbReference>
<evidence type="ECO:0000256" key="1">
    <source>
        <dbReference type="ARBA" id="ARBA00004370"/>
    </source>
</evidence>
<feature type="transmembrane region" description="Helical" evidence="5">
    <location>
        <begin position="12"/>
        <end position="35"/>
    </location>
</feature>
<evidence type="ECO:0000313" key="7">
    <source>
        <dbReference type="Proteomes" id="UP000076842"/>
    </source>
</evidence>
<dbReference type="AlphaFoldDB" id="A0A165JQJ9"/>
<accession>A0A165JQJ9</accession>
<feature type="transmembrane region" description="Helical" evidence="5">
    <location>
        <begin position="55"/>
        <end position="75"/>
    </location>
</feature>
<sequence>MSFLAQPMFGMMNAGMCTVISIFGAIILAAFGWMFDHNYEAVMGSKKDPEDGHAVAQTLYVAALVYAALVVFCSCQMGLGVRRSRGAISI</sequence>